<protein>
    <recommendedName>
        <fullName evidence="4">Lipoprotein</fullName>
    </recommendedName>
</protein>
<dbReference type="RefSeq" id="WP_066746253.1">
    <property type="nucleotide sequence ID" value="NZ_LXEN01000016.1"/>
</dbReference>
<proteinExistence type="predicted"/>
<feature type="chain" id="PRO_5008279070" description="Lipoprotein" evidence="1">
    <location>
        <begin position="22"/>
        <end position="167"/>
    </location>
</feature>
<dbReference type="STRING" id="1354337.M983_0400"/>
<comment type="caution">
    <text evidence="2">The sequence shown here is derived from an EMBL/GenBank/DDBJ whole genome shotgun (WGS) entry which is preliminary data.</text>
</comment>
<dbReference type="OrthoDB" id="6461317at2"/>
<evidence type="ECO:0000256" key="1">
    <source>
        <dbReference type="SAM" id="SignalP"/>
    </source>
</evidence>
<dbReference type="PROSITE" id="PS51257">
    <property type="entry name" value="PROKAR_LIPOPROTEIN"/>
    <property type="match status" value="1"/>
</dbReference>
<dbReference type="InterPro" id="IPR021733">
    <property type="entry name" value="DUF3304"/>
</dbReference>
<sequence length="167" mass="18600">MSGLAKTTFIFTVLLSGCSVAQQSAYNAGNTTGINHTEYEISDFKINEAGGSIGGYTCCVMIPKKWTPELRAYISWKTINTKGLPPPPNFNKVDDFNKWEQQVKDRTQNHEAIVPIAQYDKSCGLQVHFLPCNEVKVVSSCFTYGMPEYPIQAPRKMKEPTVCPKSP</sequence>
<dbReference type="EMBL" id="LXEN01000016">
    <property type="protein sequence ID" value="OAT37257.1"/>
    <property type="molecule type" value="Genomic_DNA"/>
</dbReference>
<evidence type="ECO:0000313" key="3">
    <source>
        <dbReference type="Proteomes" id="UP000094023"/>
    </source>
</evidence>
<name>A0A198GII9_9GAMM</name>
<feature type="signal peptide" evidence="1">
    <location>
        <begin position="1"/>
        <end position="21"/>
    </location>
</feature>
<gene>
    <name evidence="2" type="ORF">M983_0400</name>
</gene>
<evidence type="ECO:0008006" key="4">
    <source>
        <dbReference type="Google" id="ProtNLM"/>
    </source>
</evidence>
<dbReference type="Proteomes" id="UP000094023">
    <property type="component" value="Unassembled WGS sequence"/>
</dbReference>
<evidence type="ECO:0000313" key="2">
    <source>
        <dbReference type="EMBL" id="OAT37257.1"/>
    </source>
</evidence>
<dbReference type="Pfam" id="PF11745">
    <property type="entry name" value="DUF3304"/>
    <property type="match status" value="1"/>
</dbReference>
<keyword evidence="3" id="KW-1185">Reference proteome</keyword>
<reference evidence="2 3" key="1">
    <citation type="submission" date="2016-04" db="EMBL/GenBank/DDBJ databases">
        <title>ATOL: Assembling a taxonomically balanced genome-scale reconstruction of the evolutionary history of the Enterobacteriaceae.</title>
        <authorList>
            <person name="Plunkett G.III."/>
            <person name="Neeno-Eckwall E.C."/>
            <person name="Glasner J.D."/>
            <person name="Perna N.T."/>
        </authorList>
    </citation>
    <scope>NUCLEOTIDE SEQUENCE [LARGE SCALE GENOMIC DNA]</scope>
    <source>
        <strain evidence="2 3">ATCC 19692</strain>
    </source>
</reference>
<organism evidence="2 3">
    <name type="scientific">Proteus myxofaciens ATCC 19692</name>
    <dbReference type="NCBI Taxonomy" id="1354337"/>
    <lineage>
        <taxon>Bacteria</taxon>
        <taxon>Pseudomonadati</taxon>
        <taxon>Pseudomonadota</taxon>
        <taxon>Gammaproteobacteria</taxon>
        <taxon>Enterobacterales</taxon>
        <taxon>Morganellaceae</taxon>
        <taxon>Proteus</taxon>
    </lineage>
</organism>
<dbReference type="AlphaFoldDB" id="A0A198GII9"/>
<keyword evidence="1" id="KW-0732">Signal</keyword>
<accession>A0A198GII9</accession>